<dbReference type="Proteomes" id="UP000723463">
    <property type="component" value="Unassembled WGS sequence"/>
</dbReference>
<gene>
    <name evidence="1" type="ORF">EC957_011215</name>
</gene>
<organism evidence="1 2">
    <name type="scientific">Mortierella hygrophila</name>
    <dbReference type="NCBI Taxonomy" id="979708"/>
    <lineage>
        <taxon>Eukaryota</taxon>
        <taxon>Fungi</taxon>
        <taxon>Fungi incertae sedis</taxon>
        <taxon>Mucoromycota</taxon>
        <taxon>Mortierellomycotina</taxon>
        <taxon>Mortierellomycetes</taxon>
        <taxon>Mortierellales</taxon>
        <taxon>Mortierellaceae</taxon>
        <taxon>Mortierella</taxon>
    </lineage>
</organism>
<evidence type="ECO:0000313" key="1">
    <source>
        <dbReference type="EMBL" id="KAF9545145.1"/>
    </source>
</evidence>
<reference evidence="1" key="1">
    <citation type="journal article" date="2020" name="Fungal Divers.">
        <title>Resolving the Mortierellaceae phylogeny through synthesis of multi-gene phylogenetics and phylogenomics.</title>
        <authorList>
            <person name="Vandepol N."/>
            <person name="Liber J."/>
            <person name="Desiro A."/>
            <person name="Na H."/>
            <person name="Kennedy M."/>
            <person name="Barry K."/>
            <person name="Grigoriev I.V."/>
            <person name="Miller A.N."/>
            <person name="O'Donnell K."/>
            <person name="Stajich J.E."/>
            <person name="Bonito G."/>
        </authorList>
    </citation>
    <scope>NUCLEOTIDE SEQUENCE</scope>
    <source>
        <strain evidence="1">NRRL 2591</strain>
    </source>
</reference>
<dbReference type="EMBL" id="JAAAXW010000077">
    <property type="protein sequence ID" value="KAF9545145.1"/>
    <property type="molecule type" value="Genomic_DNA"/>
</dbReference>
<dbReference type="AlphaFoldDB" id="A0A9P6F9G6"/>
<keyword evidence="2" id="KW-1185">Reference proteome</keyword>
<name>A0A9P6F9G6_9FUNG</name>
<comment type="caution">
    <text evidence="1">The sequence shown here is derived from an EMBL/GenBank/DDBJ whole genome shotgun (WGS) entry which is preliminary data.</text>
</comment>
<accession>A0A9P6F9G6</accession>
<evidence type="ECO:0000313" key="2">
    <source>
        <dbReference type="Proteomes" id="UP000723463"/>
    </source>
</evidence>
<proteinExistence type="predicted"/>
<protein>
    <submittedName>
        <fullName evidence="1">Uncharacterized protein</fullName>
    </submittedName>
</protein>
<sequence>MPKRKPLRVGNMHGELGSFKPGVKTLFCRSLEQDGRGRYFPIAARNISEWNWSPTSLQEILGPTHKETRYGFYGFKNRAHKEIDYPRQAQEQDQGGQVITRAVTRAAISTFEQHTCLALLPRYLQVLQDHDVHYLARQLIRDRHELQKPYDLNDPLPEMLQRQDKVLQILLHLNPPLDRKGPSENDALLVWAHVFGLARSNDHIITLQTGEQTLEASKILRQQQAAEFDDVSDPGRKGIEISNIEIKEPGSGAMDITVQSRKNVQLGRCLQELHRKYGEQELSVIMGYMAADHDRGSVGGGTTSPSAVHLPTSQVEFEMFLKCTSLAQIFNYVEYLEHMAPKFKRQQEMYDLEKKIEFFVQAIAGPRPTTPPPKRKAFGQNVTF</sequence>